<name>A0AAD5PAY3_9FUNG</name>
<evidence type="ECO:0000313" key="2">
    <source>
        <dbReference type="EMBL" id="KAI9249782.1"/>
    </source>
</evidence>
<proteinExistence type="predicted"/>
<organism evidence="2 3">
    <name type="scientific">Phascolomyces articulosus</name>
    <dbReference type="NCBI Taxonomy" id="60185"/>
    <lineage>
        <taxon>Eukaryota</taxon>
        <taxon>Fungi</taxon>
        <taxon>Fungi incertae sedis</taxon>
        <taxon>Mucoromycota</taxon>
        <taxon>Mucoromycotina</taxon>
        <taxon>Mucoromycetes</taxon>
        <taxon>Mucorales</taxon>
        <taxon>Lichtheimiaceae</taxon>
        <taxon>Phascolomyces</taxon>
    </lineage>
</organism>
<feature type="region of interest" description="Disordered" evidence="1">
    <location>
        <begin position="176"/>
        <end position="269"/>
    </location>
</feature>
<keyword evidence="3" id="KW-1185">Reference proteome</keyword>
<comment type="caution">
    <text evidence="2">The sequence shown here is derived from an EMBL/GenBank/DDBJ whole genome shotgun (WGS) entry which is preliminary data.</text>
</comment>
<reference evidence="2" key="1">
    <citation type="journal article" date="2022" name="IScience">
        <title>Evolution of zygomycete secretomes and the origins of terrestrial fungal ecologies.</title>
        <authorList>
            <person name="Chang Y."/>
            <person name="Wang Y."/>
            <person name="Mondo S."/>
            <person name="Ahrendt S."/>
            <person name="Andreopoulos W."/>
            <person name="Barry K."/>
            <person name="Beard J."/>
            <person name="Benny G.L."/>
            <person name="Blankenship S."/>
            <person name="Bonito G."/>
            <person name="Cuomo C."/>
            <person name="Desiro A."/>
            <person name="Gervers K.A."/>
            <person name="Hundley H."/>
            <person name="Kuo A."/>
            <person name="LaButti K."/>
            <person name="Lang B.F."/>
            <person name="Lipzen A."/>
            <person name="O'Donnell K."/>
            <person name="Pangilinan J."/>
            <person name="Reynolds N."/>
            <person name="Sandor L."/>
            <person name="Smith M.E."/>
            <person name="Tsang A."/>
            <person name="Grigoriev I.V."/>
            <person name="Stajich J.E."/>
            <person name="Spatafora J.W."/>
        </authorList>
    </citation>
    <scope>NUCLEOTIDE SEQUENCE</scope>
    <source>
        <strain evidence="2">RSA 2281</strain>
    </source>
</reference>
<feature type="compositionally biased region" description="Low complexity" evidence="1">
    <location>
        <begin position="200"/>
        <end position="240"/>
    </location>
</feature>
<evidence type="ECO:0000313" key="3">
    <source>
        <dbReference type="Proteomes" id="UP001209540"/>
    </source>
</evidence>
<gene>
    <name evidence="2" type="ORF">BDA99DRAFT_523631</name>
</gene>
<protein>
    <submittedName>
        <fullName evidence="2">Uncharacterized protein</fullName>
    </submittedName>
</protein>
<feature type="compositionally biased region" description="Basic residues" evidence="1">
    <location>
        <begin position="1"/>
        <end position="15"/>
    </location>
</feature>
<feature type="region of interest" description="Disordered" evidence="1">
    <location>
        <begin position="1"/>
        <end position="43"/>
    </location>
</feature>
<reference evidence="2" key="2">
    <citation type="submission" date="2023-02" db="EMBL/GenBank/DDBJ databases">
        <authorList>
            <consortium name="DOE Joint Genome Institute"/>
            <person name="Mondo S.J."/>
            <person name="Chang Y."/>
            <person name="Wang Y."/>
            <person name="Ahrendt S."/>
            <person name="Andreopoulos W."/>
            <person name="Barry K."/>
            <person name="Beard J."/>
            <person name="Benny G.L."/>
            <person name="Blankenship S."/>
            <person name="Bonito G."/>
            <person name="Cuomo C."/>
            <person name="Desiro A."/>
            <person name="Gervers K.A."/>
            <person name="Hundley H."/>
            <person name="Kuo A."/>
            <person name="LaButti K."/>
            <person name="Lang B.F."/>
            <person name="Lipzen A."/>
            <person name="O'Donnell K."/>
            <person name="Pangilinan J."/>
            <person name="Reynolds N."/>
            <person name="Sandor L."/>
            <person name="Smith M.W."/>
            <person name="Tsang A."/>
            <person name="Grigoriev I.V."/>
            <person name="Stajich J.E."/>
            <person name="Spatafora J.W."/>
        </authorList>
    </citation>
    <scope>NUCLEOTIDE SEQUENCE</scope>
    <source>
        <strain evidence="2">RSA 2281</strain>
    </source>
</reference>
<feature type="compositionally biased region" description="Basic and acidic residues" evidence="1">
    <location>
        <begin position="176"/>
        <end position="189"/>
    </location>
</feature>
<accession>A0AAD5PAY3</accession>
<feature type="compositionally biased region" description="Low complexity" evidence="1">
    <location>
        <begin position="16"/>
        <end position="40"/>
    </location>
</feature>
<dbReference type="EMBL" id="JAIXMP010000034">
    <property type="protein sequence ID" value="KAI9249782.1"/>
    <property type="molecule type" value="Genomic_DNA"/>
</dbReference>
<feature type="compositionally biased region" description="Basic and acidic residues" evidence="1">
    <location>
        <begin position="241"/>
        <end position="262"/>
    </location>
</feature>
<evidence type="ECO:0000256" key="1">
    <source>
        <dbReference type="SAM" id="MobiDB-lite"/>
    </source>
</evidence>
<dbReference type="Proteomes" id="UP001209540">
    <property type="component" value="Unassembled WGS sequence"/>
</dbReference>
<sequence length="423" mass="47677">MPNTKKKQPPSKHKSSSNTNNNQNGHHSISSNNNDSTTTSPLVSGSKKIKAELAQEQCRLYRELDDYINQFRQKASEKHVASLSHRELIILFVMNLHARWKRIVEPEEYRFKDWEEAAQVARYHAIKVSILLGAERCDQDPMFTSKEAKDVLASGYFKYDSNNNQHSLTTNMVSKDTVEEKKQEKEKKIPVVSNQQDENTSITEKSDTTTTATTEKQSSTTTASSNATPTTPSTSSNKQQEQSKKEKKKEQKKDEDENDRLTHTQRRGKLIIPSGANKKSVCYKIPSAHKDVNLPFVDLIINGYRVRHCLLAKKRWGASAMSVALQEDLKLTLNRSDACDIGTEFGQVNDAIGSVNCMIQHPCNASLVSELAIQVMPALYGGKVDLILGADFFFFFGATFNLKYSMLRFMGQDAPFYPDKFTS</sequence>
<feature type="non-terminal residue" evidence="2">
    <location>
        <position position="423"/>
    </location>
</feature>
<dbReference type="AlphaFoldDB" id="A0AAD5PAY3"/>